<dbReference type="PANTHER" id="PTHR14735:SF1">
    <property type="entry name" value="COILED-COIL DOMAIN-CONTAINING PROTEIN 134"/>
    <property type="match status" value="1"/>
</dbReference>
<evidence type="ECO:0000313" key="3">
    <source>
        <dbReference type="EnsemblMetazoa" id="XP_038056756.1"/>
    </source>
</evidence>
<feature type="compositionally biased region" description="Basic and acidic residues" evidence="1">
    <location>
        <begin position="64"/>
        <end position="76"/>
    </location>
</feature>
<name>A0A914A0A1_PATMI</name>
<organism evidence="3 4">
    <name type="scientific">Patiria miniata</name>
    <name type="common">Bat star</name>
    <name type="synonym">Asterina miniata</name>
    <dbReference type="NCBI Taxonomy" id="46514"/>
    <lineage>
        <taxon>Eukaryota</taxon>
        <taxon>Metazoa</taxon>
        <taxon>Echinodermata</taxon>
        <taxon>Eleutherozoa</taxon>
        <taxon>Asterozoa</taxon>
        <taxon>Asteroidea</taxon>
        <taxon>Valvatacea</taxon>
        <taxon>Valvatida</taxon>
        <taxon>Asterinidae</taxon>
        <taxon>Patiria</taxon>
    </lineage>
</organism>
<keyword evidence="4" id="KW-1185">Reference proteome</keyword>
<evidence type="ECO:0000313" key="4">
    <source>
        <dbReference type="Proteomes" id="UP000887568"/>
    </source>
</evidence>
<feature type="region of interest" description="Disordered" evidence="1">
    <location>
        <begin position="230"/>
        <end position="262"/>
    </location>
</feature>
<feature type="region of interest" description="Disordered" evidence="1">
    <location>
        <begin position="31"/>
        <end position="76"/>
    </location>
</feature>
<protein>
    <submittedName>
        <fullName evidence="3">Uncharacterized protein</fullName>
    </submittedName>
</protein>
<proteinExistence type="predicted"/>
<feature type="signal peptide" evidence="2">
    <location>
        <begin position="1"/>
        <end position="24"/>
    </location>
</feature>
<keyword evidence="2" id="KW-0732">Signal</keyword>
<dbReference type="AlphaFoldDB" id="A0A914A0A1"/>
<dbReference type="Proteomes" id="UP000887568">
    <property type="component" value="Unplaced"/>
</dbReference>
<dbReference type="OMA" id="GIGFCNQ"/>
<accession>A0A914A0A1</accession>
<dbReference type="OrthoDB" id="5854099at2759"/>
<dbReference type="InterPro" id="IPR026321">
    <property type="entry name" value="CC134"/>
</dbReference>
<feature type="chain" id="PRO_5037770782" evidence="2">
    <location>
        <begin position="25"/>
        <end position="262"/>
    </location>
</feature>
<dbReference type="Pfam" id="PF15002">
    <property type="entry name" value="ERK-JNK_inhib"/>
    <property type="match status" value="1"/>
</dbReference>
<reference evidence="3" key="1">
    <citation type="submission" date="2022-11" db="UniProtKB">
        <authorList>
            <consortium name="EnsemblMetazoa"/>
        </authorList>
    </citation>
    <scope>IDENTIFICATION</scope>
</reference>
<evidence type="ECO:0000256" key="1">
    <source>
        <dbReference type="SAM" id="MobiDB-lite"/>
    </source>
</evidence>
<dbReference type="EnsemblMetazoa" id="XM_038200828.1">
    <property type="protein sequence ID" value="XP_038056756.1"/>
    <property type="gene ID" value="LOC119728546"/>
</dbReference>
<dbReference type="PANTHER" id="PTHR14735">
    <property type="entry name" value="COILED-COIL DOMAIN-CONTAINING PROTEIN 134"/>
    <property type="match status" value="1"/>
</dbReference>
<dbReference type="RefSeq" id="XP_038056756.1">
    <property type="nucleotide sequence ID" value="XM_038200828.1"/>
</dbReference>
<evidence type="ECO:0000256" key="2">
    <source>
        <dbReference type="SAM" id="SignalP"/>
    </source>
</evidence>
<dbReference type="GeneID" id="119728546"/>
<feature type="compositionally biased region" description="Basic residues" evidence="1">
    <location>
        <begin position="242"/>
        <end position="256"/>
    </location>
</feature>
<sequence length="262" mass="29743">MDISLILVPFIAVILLSSQVVVYGEKSAAKRTTGNGKMTEDGVDDSGRSSDRDAGQSAGGTAGADERDGGDDGGKDSSRELEMFQKLFLQKRSQQHSAIQDIFEKYNYEQQFKLIDLLLDRMQEILAESRKKLSDSRFKPGMPFPVDQETKEGLSLLLENLAFFGDITLRLPDITHSLYSKKKALREVVRWAVTYTEQTGFFDDNHRKLMNLMSQELRLIKRDADYVNPFKREEVAPEPPPPKKKKEKKPKKKGPRISRSEL</sequence>
<dbReference type="CTD" id="79879"/>
<feature type="compositionally biased region" description="Basic and acidic residues" evidence="1">
    <location>
        <begin position="45"/>
        <end position="54"/>
    </location>
</feature>